<name>A0ABU6QT50_9FABA</name>
<dbReference type="EMBL" id="JASCZI010001596">
    <property type="protein sequence ID" value="MED6115225.1"/>
    <property type="molecule type" value="Genomic_DNA"/>
</dbReference>
<feature type="non-terminal residue" evidence="10">
    <location>
        <position position="1"/>
    </location>
</feature>
<accession>A0ABU6QT50</accession>
<evidence type="ECO:0000256" key="5">
    <source>
        <dbReference type="ARBA" id="ARBA00022801"/>
    </source>
</evidence>
<dbReference type="Proteomes" id="UP001341840">
    <property type="component" value="Unassembled WGS sequence"/>
</dbReference>
<evidence type="ECO:0000256" key="1">
    <source>
        <dbReference type="ARBA" id="ARBA00001947"/>
    </source>
</evidence>
<evidence type="ECO:0000256" key="8">
    <source>
        <dbReference type="ARBA" id="ARBA00023145"/>
    </source>
</evidence>
<keyword evidence="8" id="KW-0865">Zymogen</keyword>
<sequence>AWKLAPMRASTFPTTPKTPPVKPRRGQQLCLSTHRHRSPRICVDHHSSAPEHAKSTPRRDPGSLGVALTLSTTSRVHAYAWKQHKSAHKHPESTPRCGSPRLGVEITELIPTLSQVHA</sequence>
<evidence type="ECO:0000256" key="2">
    <source>
        <dbReference type="ARBA" id="ARBA00022670"/>
    </source>
</evidence>
<evidence type="ECO:0000256" key="4">
    <source>
        <dbReference type="ARBA" id="ARBA00022729"/>
    </source>
</evidence>
<reference evidence="10 11" key="1">
    <citation type="journal article" date="2023" name="Plants (Basel)">
        <title>Bridging the Gap: Combining Genomics and Transcriptomics Approaches to Understand Stylosanthes scabra, an Orphan Legume from the Brazilian Caatinga.</title>
        <authorList>
            <person name="Ferreira-Neto J.R.C."/>
            <person name="da Silva M.D."/>
            <person name="Binneck E."/>
            <person name="de Melo N.F."/>
            <person name="da Silva R.H."/>
            <person name="de Melo A.L.T.M."/>
            <person name="Pandolfi V."/>
            <person name="Bustamante F.O."/>
            <person name="Brasileiro-Vidal A.C."/>
            <person name="Benko-Iseppon A.M."/>
        </authorList>
    </citation>
    <scope>NUCLEOTIDE SEQUENCE [LARGE SCALE GENOMIC DNA]</scope>
    <source>
        <tissue evidence="10">Leaves</tissue>
    </source>
</reference>
<keyword evidence="2" id="KW-0645">Protease</keyword>
<evidence type="ECO:0000256" key="3">
    <source>
        <dbReference type="ARBA" id="ARBA00022723"/>
    </source>
</evidence>
<evidence type="ECO:0000256" key="9">
    <source>
        <dbReference type="SAM" id="MobiDB-lite"/>
    </source>
</evidence>
<keyword evidence="11" id="KW-1185">Reference proteome</keyword>
<keyword evidence="7" id="KW-0482">Metalloprotease</keyword>
<feature type="region of interest" description="Disordered" evidence="9">
    <location>
        <begin position="1"/>
        <end position="38"/>
    </location>
</feature>
<evidence type="ECO:0000313" key="10">
    <source>
        <dbReference type="EMBL" id="MED6115225.1"/>
    </source>
</evidence>
<comment type="caution">
    <text evidence="10">The sequence shown here is derived from an EMBL/GenBank/DDBJ whole genome shotgun (WGS) entry which is preliminary data.</text>
</comment>
<organism evidence="10 11">
    <name type="scientific">Stylosanthes scabra</name>
    <dbReference type="NCBI Taxonomy" id="79078"/>
    <lineage>
        <taxon>Eukaryota</taxon>
        <taxon>Viridiplantae</taxon>
        <taxon>Streptophyta</taxon>
        <taxon>Embryophyta</taxon>
        <taxon>Tracheophyta</taxon>
        <taxon>Spermatophyta</taxon>
        <taxon>Magnoliopsida</taxon>
        <taxon>eudicotyledons</taxon>
        <taxon>Gunneridae</taxon>
        <taxon>Pentapetalae</taxon>
        <taxon>rosids</taxon>
        <taxon>fabids</taxon>
        <taxon>Fabales</taxon>
        <taxon>Fabaceae</taxon>
        <taxon>Papilionoideae</taxon>
        <taxon>50 kb inversion clade</taxon>
        <taxon>dalbergioids sensu lato</taxon>
        <taxon>Dalbergieae</taxon>
        <taxon>Pterocarpus clade</taxon>
        <taxon>Stylosanthes</taxon>
    </lineage>
</organism>
<keyword evidence="4" id="KW-0732">Signal</keyword>
<keyword evidence="5" id="KW-0378">Hydrolase</keyword>
<dbReference type="InterPro" id="IPR021158">
    <property type="entry name" value="Pept_M10A_Zn_BS"/>
</dbReference>
<keyword evidence="6" id="KW-0862">Zinc</keyword>
<evidence type="ECO:0000256" key="7">
    <source>
        <dbReference type="ARBA" id="ARBA00023049"/>
    </source>
</evidence>
<dbReference type="PROSITE" id="PS00546">
    <property type="entry name" value="CYSTEINE_SWITCH"/>
    <property type="match status" value="1"/>
</dbReference>
<gene>
    <name evidence="10" type="ORF">PIB30_088312</name>
</gene>
<feature type="compositionally biased region" description="Basic and acidic residues" evidence="9">
    <location>
        <begin position="45"/>
        <end position="61"/>
    </location>
</feature>
<evidence type="ECO:0000256" key="6">
    <source>
        <dbReference type="ARBA" id="ARBA00022833"/>
    </source>
</evidence>
<keyword evidence="3" id="KW-0479">Metal-binding</keyword>
<comment type="cofactor">
    <cofactor evidence="1">
        <name>Zn(2+)</name>
        <dbReference type="ChEBI" id="CHEBI:29105"/>
    </cofactor>
</comment>
<proteinExistence type="predicted"/>
<evidence type="ECO:0000313" key="11">
    <source>
        <dbReference type="Proteomes" id="UP001341840"/>
    </source>
</evidence>
<protein>
    <submittedName>
        <fullName evidence="10">Uncharacterized protein</fullName>
    </submittedName>
</protein>
<feature type="region of interest" description="Disordered" evidence="9">
    <location>
        <begin position="45"/>
        <end position="64"/>
    </location>
</feature>